<feature type="chain" id="PRO_5017459700" description="GH16 domain-containing protein" evidence="3">
    <location>
        <begin position="20"/>
        <end position="422"/>
    </location>
</feature>
<protein>
    <recommendedName>
        <fullName evidence="4">GH16 domain-containing protein</fullName>
    </recommendedName>
</protein>
<evidence type="ECO:0000256" key="3">
    <source>
        <dbReference type="SAM" id="SignalP"/>
    </source>
</evidence>
<dbReference type="PANTHER" id="PTHR38121:SF4">
    <property type="entry name" value="GH16 DOMAIN-CONTAINING PROTEIN-RELATED"/>
    <property type="match status" value="1"/>
</dbReference>
<name>A0A397GF63_ASPTH</name>
<evidence type="ECO:0000256" key="2">
    <source>
        <dbReference type="ARBA" id="ARBA00022475"/>
    </source>
</evidence>
<keyword evidence="2" id="KW-0472">Membrane</keyword>
<dbReference type="PROSITE" id="PS51762">
    <property type="entry name" value="GH16_2"/>
    <property type="match status" value="1"/>
</dbReference>
<dbReference type="GO" id="GO:0004553">
    <property type="term" value="F:hydrolase activity, hydrolyzing O-glycosyl compounds"/>
    <property type="evidence" value="ECO:0007669"/>
    <property type="project" value="InterPro"/>
</dbReference>
<dbReference type="GO" id="GO:0005886">
    <property type="term" value="C:plasma membrane"/>
    <property type="evidence" value="ECO:0007669"/>
    <property type="project" value="UniProtKB-SubCell"/>
</dbReference>
<dbReference type="GeneID" id="38127341"/>
<keyword evidence="2" id="KW-1003">Cell membrane</keyword>
<sequence length="422" mass="47940">MKAFLFYLLPSLLAAPALSHPASSNSNTVSPRLPFDFYKRQCDCYVVSGPEPGYFENYAFWDFRKIPLPRYEINGSKGRANMRSSILSRADRIDNNNEVDEEKNVDEEAEFDFGTLLLSHTAFARDWKPQRWHRKSDRTGPVSIINSPENIFFARNTLYADDSESTHLVLRTTRFPDHTATAELEHKLRNIFHCSLRVRMRVMKVDSLSREPMLYGRPLPKVNTTDQPVVPGGACAGIFTYRSSTCESDIEILTSDPHNIVRYANQPDYDPITDTMIPGAASIGTLPGPWTNPITHRVDWLHNITNWYADGEIQAFKTYQVPNQPSMIAINLWSNGGEWTGDMPVGHSVYIGIEWIELAYNTSAKVKGAPSDTVPFQGHRHRPLVQFAAVELESDNESSAEEVEFTKRKEDRECLRPCFLDS</sequence>
<keyword evidence="6" id="KW-1185">Reference proteome</keyword>
<comment type="subcellular location">
    <subcellularLocation>
        <location evidence="1">Cell membrane</location>
        <topology evidence="1">Lipid-anchor</topology>
        <topology evidence="1">GPI-anchor</topology>
    </subcellularLocation>
</comment>
<proteinExistence type="predicted"/>
<reference evidence="5" key="1">
    <citation type="submission" date="2018-08" db="EMBL/GenBank/DDBJ databases">
        <title>Draft genome sequence of azole-resistant Aspergillus thermomutatus (Neosartorya pseudofischeri) strain HMR AF 39, isolated from a human nasal aspirate.</title>
        <authorList>
            <person name="Parent-Michaud M."/>
            <person name="Dufresne P.J."/>
            <person name="Fournier E."/>
            <person name="Martineau C."/>
            <person name="Moreira S."/>
            <person name="Perkins V."/>
            <person name="De Repentigny L."/>
            <person name="Dufresne S.F."/>
        </authorList>
    </citation>
    <scope>NUCLEOTIDE SEQUENCE [LARGE SCALE GENOMIC DNA]</scope>
    <source>
        <strain evidence="5">HMR AF 39</strain>
    </source>
</reference>
<dbReference type="GO" id="GO:0005975">
    <property type="term" value="P:carbohydrate metabolic process"/>
    <property type="evidence" value="ECO:0007669"/>
    <property type="project" value="InterPro"/>
</dbReference>
<organism evidence="5 6">
    <name type="scientific">Aspergillus thermomutatus</name>
    <name type="common">Neosartorya pseudofischeri</name>
    <dbReference type="NCBI Taxonomy" id="41047"/>
    <lineage>
        <taxon>Eukaryota</taxon>
        <taxon>Fungi</taxon>
        <taxon>Dikarya</taxon>
        <taxon>Ascomycota</taxon>
        <taxon>Pezizomycotina</taxon>
        <taxon>Eurotiomycetes</taxon>
        <taxon>Eurotiomycetidae</taxon>
        <taxon>Eurotiales</taxon>
        <taxon>Aspergillaceae</taxon>
        <taxon>Aspergillus</taxon>
        <taxon>Aspergillus subgen. Fumigati</taxon>
    </lineage>
</organism>
<evidence type="ECO:0000259" key="4">
    <source>
        <dbReference type="PROSITE" id="PS51762"/>
    </source>
</evidence>
<evidence type="ECO:0000256" key="1">
    <source>
        <dbReference type="ARBA" id="ARBA00004609"/>
    </source>
</evidence>
<dbReference type="AlphaFoldDB" id="A0A397GF63"/>
<dbReference type="STRING" id="41047.A0A397GF63"/>
<dbReference type="CDD" id="cd00413">
    <property type="entry name" value="Glyco_hydrolase_16"/>
    <property type="match status" value="1"/>
</dbReference>
<dbReference type="VEuPathDB" id="FungiDB:CDV56_105367"/>
<evidence type="ECO:0000313" key="6">
    <source>
        <dbReference type="Proteomes" id="UP000215305"/>
    </source>
</evidence>
<dbReference type="OrthoDB" id="4388755at2759"/>
<dbReference type="PANTHER" id="PTHR38121">
    <property type="entry name" value="GH16 DOMAIN-CONTAINING PROTEIN"/>
    <property type="match status" value="1"/>
</dbReference>
<gene>
    <name evidence="5" type="ORF">CDV56_105367</name>
</gene>
<dbReference type="InterPro" id="IPR000757">
    <property type="entry name" value="Beta-glucanase-like"/>
</dbReference>
<dbReference type="EMBL" id="NKHU02000175">
    <property type="protein sequence ID" value="RHZ49652.1"/>
    <property type="molecule type" value="Genomic_DNA"/>
</dbReference>
<dbReference type="InterPro" id="IPR013320">
    <property type="entry name" value="ConA-like_dom_sf"/>
</dbReference>
<feature type="domain" description="GH16" evidence="4">
    <location>
        <begin position="61"/>
        <end position="364"/>
    </location>
</feature>
<dbReference type="SUPFAM" id="SSF49899">
    <property type="entry name" value="Concanavalin A-like lectins/glucanases"/>
    <property type="match status" value="1"/>
</dbReference>
<dbReference type="Gene3D" id="2.60.120.200">
    <property type="match status" value="1"/>
</dbReference>
<comment type="caution">
    <text evidence="5">The sequence shown here is derived from an EMBL/GenBank/DDBJ whole genome shotgun (WGS) entry which is preliminary data.</text>
</comment>
<accession>A0A397GF63</accession>
<dbReference type="RefSeq" id="XP_026612427.1">
    <property type="nucleotide sequence ID" value="XM_026758986.1"/>
</dbReference>
<evidence type="ECO:0000313" key="5">
    <source>
        <dbReference type="EMBL" id="RHZ49652.1"/>
    </source>
</evidence>
<dbReference type="Proteomes" id="UP000215305">
    <property type="component" value="Unassembled WGS sequence"/>
</dbReference>
<feature type="signal peptide" evidence="3">
    <location>
        <begin position="1"/>
        <end position="19"/>
    </location>
</feature>
<keyword evidence="3" id="KW-0732">Signal</keyword>